<dbReference type="Proteomes" id="UP000312512">
    <property type="component" value="Unassembled WGS sequence"/>
</dbReference>
<keyword evidence="2" id="KW-1185">Reference proteome</keyword>
<dbReference type="SUPFAM" id="SSF143011">
    <property type="entry name" value="RelE-like"/>
    <property type="match status" value="1"/>
</dbReference>
<comment type="caution">
    <text evidence="1">The sequence shown here is derived from an EMBL/GenBank/DDBJ whole genome shotgun (WGS) entry which is preliminary data.</text>
</comment>
<dbReference type="InterPro" id="IPR035093">
    <property type="entry name" value="RelE/ParE_toxin_dom_sf"/>
</dbReference>
<protein>
    <submittedName>
        <fullName evidence="1">Uncharacterized protein</fullName>
    </submittedName>
</protein>
<evidence type="ECO:0000313" key="2">
    <source>
        <dbReference type="Proteomes" id="UP000312512"/>
    </source>
</evidence>
<reference evidence="1 2" key="1">
    <citation type="submission" date="2019-10" db="EMBL/GenBank/DDBJ databases">
        <title>Nonomuraea sp. nov., isolated from Phyllanthus amarus.</title>
        <authorList>
            <person name="Klykleung N."/>
            <person name="Tanasupawat S."/>
        </authorList>
    </citation>
    <scope>NUCLEOTIDE SEQUENCE [LARGE SCALE GENOMIC DNA]</scope>
    <source>
        <strain evidence="1 2">PA1-10</strain>
    </source>
</reference>
<organism evidence="1 2">
    <name type="scientific">Nonomuraea phyllanthi</name>
    <dbReference type="NCBI Taxonomy" id="2219224"/>
    <lineage>
        <taxon>Bacteria</taxon>
        <taxon>Bacillati</taxon>
        <taxon>Actinomycetota</taxon>
        <taxon>Actinomycetes</taxon>
        <taxon>Streptosporangiales</taxon>
        <taxon>Streptosporangiaceae</taxon>
        <taxon>Nonomuraea</taxon>
    </lineage>
</organism>
<dbReference type="RefSeq" id="WP_139631313.1">
    <property type="nucleotide sequence ID" value="NZ_VDLX02000005.1"/>
</dbReference>
<dbReference type="AlphaFoldDB" id="A0A5C4WKD1"/>
<dbReference type="EMBL" id="VDLX02000005">
    <property type="protein sequence ID" value="KAB8194720.1"/>
    <property type="molecule type" value="Genomic_DNA"/>
</dbReference>
<dbReference type="OrthoDB" id="3540591at2"/>
<gene>
    <name evidence="1" type="ORF">FH608_016220</name>
</gene>
<evidence type="ECO:0000313" key="1">
    <source>
        <dbReference type="EMBL" id="KAB8194720.1"/>
    </source>
</evidence>
<sequence length="79" mass="8818">MKRRLHIDLAVLDILRQAAPGLRTAIANTLLDLVEEPEPLAAVPYGGIPDAFELRTDTFRMVYTCGPDHVSVWVMEINT</sequence>
<accession>A0A5C4WKD1</accession>
<proteinExistence type="predicted"/>
<name>A0A5C4WKD1_9ACTN</name>